<evidence type="ECO:0000256" key="1">
    <source>
        <dbReference type="ARBA" id="ARBA00004167"/>
    </source>
</evidence>
<organism evidence="6 7">
    <name type="scientific">Pseudoalteromonas obscura</name>
    <dbReference type="NCBI Taxonomy" id="3048491"/>
    <lineage>
        <taxon>Bacteria</taxon>
        <taxon>Pseudomonadati</taxon>
        <taxon>Pseudomonadota</taxon>
        <taxon>Gammaproteobacteria</taxon>
        <taxon>Alteromonadales</taxon>
        <taxon>Pseudoalteromonadaceae</taxon>
        <taxon>Pseudoalteromonas</taxon>
    </lineage>
</organism>
<protein>
    <submittedName>
        <fullName evidence="6">Energy transducer TonB</fullName>
    </submittedName>
</protein>
<evidence type="ECO:0000313" key="7">
    <source>
        <dbReference type="Proteomes" id="UP001231915"/>
    </source>
</evidence>
<dbReference type="EMBL" id="JASJUT010000008">
    <property type="protein sequence ID" value="MDK2596844.1"/>
    <property type="molecule type" value="Genomic_DNA"/>
</dbReference>
<dbReference type="PROSITE" id="PS51257">
    <property type="entry name" value="PROKAR_LIPOPROTEIN"/>
    <property type="match status" value="1"/>
</dbReference>
<accession>A0ABT7EP63</accession>
<gene>
    <name evidence="6" type="ORF">QNM18_17475</name>
</gene>
<dbReference type="InterPro" id="IPR037682">
    <property type="entry name" value="TonB_C"/>
</dbReference>
<keyword evidence="3" id="KW-1133">Transmembrane helix</keyword>
<comment type="caution">
    <text evidence="6">The sequence shown here is derived from an EMBL/GenBank/DDBJ whole genome shotgun (WGS) entry which is preliminary data.</text>
</comment>
<keyword evidence="4" id="KW-0472">Membrane</keyword>
<evidence type="ECO:0000313" key="6">
    <source>
        <dbReference type="EMBL" id="MDK2596844.1"/>
    </source>
</evidence>
<sequence>MNKTNILIPLTLFLTACTSAPDIEEVQANYLDLSSKEQVKLVEEYWTILKRVEPRYPISAARNNISGCVDLIVGIGQNGKVKGYKVRSSYPKGVFDDHAAAALFKWKWKATEKNKDSAPVLTSVRLDFTTSRNPTDIEYLKNCPISEI</sequence>
<dbReference type="Gene3D" id="3.30.1150.10">
    <property type="match status" value="1"/>
</dbReference>
<keyword evidence="2" id="KW-0812">Transmembrane</keyword>
<feature type="domain" description="TonB C-terminal" evidence="5">
    <location>
        <begin position="41"/>
        <end position="137"/>
    </location>
</feature>
<dbReference type="InterPro" id="IPR006260">
    <property type="entry name" value="TonB/TolA_C"/>
</dbReference>
<dbReference type="Pfam" id="PF03544">
    <property type="entry name" value="TonB_C"/>
    <property type="match status" value="1"/>
</dbReference>
<dbReference type="Proteomes" id="UP001231915">
    <property type="component" value="Unassembled WGS sequence"/>
</dbReference>
<dbReference type="NCBIfam" id="TIGR01352">
    <property type="entry name" value="tonB_Cterm"/>
    <property type="match status" value="1"/>
</dbReference>
<evidence type="ECO:0000256" key="2">
    <source>
        <dbReference type="ARBA" id="ARBA00022692"/>
    </source>
</evidence>
<reference evidence="6 7" key="1">
    <citation type="submission" date="2023-05" db="EMBL/GenBank/DDBJ databases">
        <title>Pseudoalteromonas ardens sp. nov., Pseudoalteromonas obscura sp. nov., and Pseudoalteromonas umbrosa sp. nov., isolated from the coral Montipora capitata.</title>
        <authorList>
            <person name="Thomas E.M."/>
            <person name="Smith E.M."/>
            <person name="Papke E."/>
            <person name="Shlafstein M.D."/>
            <person name="Oline D.K."/>
            <person name="Videau P."/>
            <person name="Saw J.H."/>
            <person name="Strangman W.K."/>
            <person name="Ushijima B."/>
        </authorList>
    </citation>
    <scope>NUCLEOTIDE SEQUENCE [LARGE SCALE GENOMIC DNA]</scope>
    <source>
        <strain evidence="6 7">P94</strain>
    </source>
</reference>
<evidence type="ECO:0000259" key="5">
    <source>
        <dbReference type="PROSITE" id="PS52015"/>
    </source>
</evidence>
<comment type="subcellular location">
    <subcellularLocation>
        <location evidence="1">Membrane</location>
        <topology evidence="1">Single-pass membrane protein</topology>
    </subcellularLocation>
</comment>
<dbReference type="SUPFAM" id="SSF74653">
    <property type="entry name" value="TolA/TonB C-terminal domain"/>
    <property type="match status" value="1"/>
</dbReference>
<name>A0ABT7EP63_9GAMM</name>
<evidence type="ECO:0000256" key="4">
    <source>
        <dbReference type="ARBA" id="ARBA00023136"/>
    </source>
</evidence>
<dbReference type="PROSITE" id="PS52015">
    <property type="entry name" value="TONB_CTD"/>
    <property type="match status" value="1"/>
</dbReference>
<proteinExistence type="predicted"/>
<evidence type="ECO:0000256" key="3">
    <source>
        <dbReference type="ARBA" id="ARBA00022989"/>
    </source>
</evidence>
<keyword evidence="7" id="KW-1185">Reference proteome</keyword>
<dbReference type="RefSeq" id="WP_284137969.1">
    <property type="nucleotide sequence ID" value="NZ_JASJUT010000008.1"/>
</dbReference>